<feature type="compositionally biased region" description="Basic and acidic residues" evidence="2">
    <location>
        <begin position="592"/>
        <end position="602"/>
    </location>
</feature>
<feature type="domain" description="UDENN" evidence="3">
    <location>
        <begin position="6"/>
        <end position="454"/>
    </location>
</feature>
<feature type="compositionally biased region" description="Basic and acidic residues" evidence="2">
    <location>
        <begin position="545"/>
        <end position="580"/>
    </location>
</feature>
<evidence type="ECO:0000313" key="4">
    <source>
        <dbReference type="EMBL" id="KAF2859790.1"/>
    </source>
</evidence>
<evidence type="ECO:0000259" key="3">
    <source>
        <dbReference type="PROSITE" id="PS50211"/>
    </source>
</evidence>
<feature type="region of interest" description="Disordered" evidence="2">
    <location>
        <begin position="516"/>
        <end position="602"/>
    </location>
</feature>
<dbReference type="InterPro" id="IPR018307">
    <property type="entry name" value="ABL9/DENND6_dom"/>
</dbReference>
<comment type="similarity">
    <text evidence="1">Belongs to the AVL9 family.</text>
</comment>
<sequence length="602" mass="66945">MSRFKPQVCVVDFHHSRGPEIETWLSHDGGNDSDDEHGRHIPPAFRDAQWTNIIPYMALPDGAHQNVEEFSYFTLAMPDPERPRTVFGISCCRQIDVQHLSWKADHVTRSAVQKAVVCLTDRPQDLTSNLRESLRVVTRTWFAQGDFRDVDVLERFWKSLVLAYESKPSVEDLAEGCDLRELVKSLRANMLIAVKAMLLQRRTLFFSTSSERVCQAQFSFLSLLPGLGQCLADCASPEMDFYAENARPADSVRSSDRGSLLAYMGLPLQIFGKGAMFAPYAPLQILDSLAETPKEDQLPNPIRLTSYIIGSTSSIILSQKERYCDILIDLDARSISILKPTLRAALSLSSPDRRWIESLTSQVENTTIEHGYVGNDDFIRASFEEYILALVSAERYHLHLASQGENVAEISGDPSIEFNPNYLDGWRETRNHALWDRLTKGAGLFDIIEPRHPGGLGWWNGLAANLAGRSSALATRGQAGLSAGYEQMPSREVVGQKIVGGFTSVLNKVWTAPAAAEAAVRGEEKEKGMEKEEGDKDDGDEEDTFHDAKEGSVHTVGDDKERSEADANDKTKAGLEKGAEKPAAQSWSAWAAEKRAAWKRPE</sequence>
<dbReference type="PANTHER" id="PTHR31017">
    <property type="entry name" value="LATE SECRETORY PATHWAY PROTEIN AVL9-RELATED"/>
    <property type="match status" value="1"/>
</dbReference>
<dbReference type="EMBL" id="MU005988">
    <property type="protein sequence ID" value="KAF2859790.1"/>
    <property type="molecule type" value="Genomic_DNA"/>
</dbReference>
<accession>A0A6A7BX39</accession>
<reference evidence="4" key="1">
    <citation type="journal article" date="2020" name="Stud. Mycol.">
        <title>101 Dothideomycetes genomes: a test case for predicting lifestyles and emergence of pathogens.</title>
        <authorList>
            <person name="Haridas S."/>
            <person name="Albert R."/>
            <person name="Binder M."/>
            <person name="Bloem J."/>
            <person name="Labutti K."/>
            <person name="Salamov A."/>
            <person name="Andreopoulos B."/>
            <person name="Baker S."/>
            <person name="Barry K."/>
            <person name="Bills G."/>
            <person name="Bluhm B."/>
            <person name="Cannon C."/>
            <person name="Castanera R."/>
            <person name="Culley D."/>
            <person name="Daum C."/>
            <person name="Ezra D."/>
            <person name="Gonzalez J."/>
            <person name="Henrissat B."/>
            <person name="Kuo A."/>
            <person name="Liang C."/>
            <person name="Lipzen A."/>
            <person name="Lutzoni F."/>
            <person name="Magnuson J."/>
            <person name="Mondo S."/>
            <person name="Nolan M."/>
            <person name="Ohm R."/>
            <person name="Pangilinan J."/>
            <person name="Park H.-J."/>
            <person name="Ramirez L."/>
            <person name="Alfaro M."/>
            <person name="Sun H."/>
            <person name="Tritt A."/>
            <person name="Yoshinaga Y."/>
            <person name="Zwiers L.-H."/>
            <person name="Turgeon B."/>
            <person name="Goodwin S."/>
            <person name="Spatafora J."/>
            <person name="Crous P."/>
            <person name="Grigoriev I."/>
        </authorList>
    </citation>
    <scope>NUCLEOTIDE SEQUENCE</scope>
    <source>
        <strain evidence="4">CBS 480.64</strain>
    </source>
</reference>
<organism evidence="4 5">
    <name type="scientific">Piedraia hortae CBS 480.64</name>
    <dbReference type="NCBI Taxonomy" id="1314780"/>
    <lineage>
        <taxon>Eukaryota</taxon>
        <taxon>Fungi</taxon>
        <taxon>Dikarya</taxon>
        <taxon>Ascomycota</taxon>
        <taxon>Pezizomycotina</taxon>
        <taxon>Dothideomycetes</taxon>
        <taxon>Dothideomycetidae</taxon>
        <taxon>Capnodiales</taxon>
        <taxon>Piedraiaceae</taxon>
        <taxon>Piedraia</taxon>
    </lineage>
</organism>
<dbReference type="GO" id="GO:0005737">
    <property type="term" value="C:cytoplasm"/>
    <property type="evidence" value="ECO:0007669"/>
    <property type="project" value="TreeGrafter"/>
</dbReference>
<keyword evidence="5" id="KW-1185">Reference proteome</keyword>
<dbReference type="InterPro" id="IPR037516">
    <property type="entry name" value="Tripartite_DENN"/>
</dbReference>
<dbReference type="Proteomes" id="UP000799421">
    <property type="component" value="Unassembled WGS sequence"/>
</dbReference>
<feature type="compositionally biased region" description="Acidic residues" evidence="2">
    <location>
        <begin position="535"/>
        <end position="544"/>
    </location>
</feature>
<evidence type="ECO:0000256" key="2">
    <source>
        <dbReference type="SAM" id="MobiDB-lite"/>
    </source>
</evidence>
<dbReference type="Pfam" id="PF09794">
    <property type="entry name" value="Avl9"/>
    <property type="match status" value="1"/>
</dbReference>
<dbReference type="OrthoDB" id="26278at2759"/>
<name>A0A6A7BX39_9PEZI</name>
<dbReference type="PROSITE" id="PS50211">
    <property type="entry name" value="DENN"/>
    <property type="match status" value="1"/>
</dbReference>
<feature type="compositionally biased region" description="Basic and acidic residues" evidence="2">
    <location>
        <begin position="520"/>
        <end position="534"/>
    </location>
</feature>
<evidence type="ECO:0000313" key="5">
    <source>
        <dbReference type="Proteomes" id="UP000799421"/>
    </source>
</evidence>
<evidence type="ECO:0000256" key="1">
    <source>
        <dbReference type="ARBA" id="ARBA00038178"/>
    </source>
</evidence>
<dbReference type="PANTHER" id="PTHR31017:SF1">
    <property type="entry name" value="LATE SECRETORY PATHWAY PROTEIN AVL9 HOMOLOG"/>
    <property type="match status" value="1"/>
</dbReference>
<proteinExistence type="inferred from homology"/>
<dbReference type="InterPro" id="IPR051731">
    <property type="entry name" value="DENND11/AVL9_GEFs"/>
</dbReference>
<protein>
    <recommendedName>
        <fullName evidence="3">UDENN domain-containing protein</fullName>
    </recommendedName>
</protein>
<dbReference type="AlphaFoldDB" id="A0A6A7BX39"/>
<gene>
    <name evidence="4" type="ORF">K470DRAFT_282436</name>
</gene>